<protein>
    <submittedName>
        <fullName evidence="1">Uncharacterized protein</fullName>
    </submittedName>
</protein>
<evidence type="ECO:0000313" key="2">
    <source>
        <dbReference type="Proteomes" id="UP000321617"/>
    </source>
</evidence>
<organism evidence="1 2">
    <name type="scientific">Stackebrandtia albiflava</name>
    <dbReference type="NCBI Taxonomy" id="406432"/>
    <lineage>
        <taxon>Bacteria</taxon>
        <taxon>Bacillati</taxon>
        <taxon>Actinomycetota</taxon>
        <taxon>Actinomycetes</taxon>
        <taxon>Glycomycetales</taxon>
        <taxon>Glycomycetaceae</taxon>
        <taxon>Stackebrandtia</taxon>
    </lineage>
</organism>
<dbReference type="EMBL" id="VLLL01000006">
    <property type="protein sequence ID" value="TWJ12985.1"/>
    <property type="molecule type" value="Genomic_DNA"/>
</dbReference>
<evidence type="ECO:0000313" key="1">
    <source>
        <dbReference type="EMBL" id="TWJ12985.1"/>
    </source>
</evidence>
<name>A0A562V554_9ACTN</name>
<keyword evidence="2" id="KW-1185">Reference proteome</keyword>
<proteinExistence type="predicted"/>
<dbReference type="OrthoDB" id="9932077at2"/>
<comment type="caution">
    <text evidence="1">The sequence shown here is derived from an EMBL/GenBank/DDBJ whole genome shotgun (WGS) entry which is preliminary data.</text>
</comment>
<accession>A0A562V554</accession>
<dbReference type="Proteomes" id="UP000321617">
    <property type="component" value="Unassembled WGS sequence"/>
</dbReference>
<reference evidence="1 2" key="1">
    <citation type="journal article" date="2013" name="Stand. Genomic Sci.">
        <title>Genomic Encyclopedia of Type Strains, Phase I: The one thousand microbial genomes (KMG-I) project.</title>
        <authorList>
            <person name="Kyrpides N.C."/>
            <person name="Woyke T."/>
            <person name="Eisen J.A."/>
            <person name="Garrity G."/>
            <person name="Lilburn T.G."/>
            <person name="Beck B.J."/>
            <person name="Whitman W.B."/>
            <person name="Hugenholtz P."/>
            <person name="Klenk H.P."/>
        </authorList>
    </citation>
    <scope>NUCLEOTIDE SEQUENCE [LARGE SCALE GENOMIC DNA]</scope>
    <source>
        <strain evidence="1 2">DSM 45044</strain>
    </source>
</reference>
<sequence length="67" mass="7070">MRLFSKAHTLADRALDRMVHGTRAAAGCAPDTWTRCVRNGVCSSGHSKERCSVSGGCTVSCSHIGCC</sequence>
<dbReference type="AlphaFoldDB" id="A0A562V554"/>
<dbReference type="RefSeq" id="WP_147140526.1">
    <property type="nucleotide sequence ID" value="NZ_BAABIJ010000002.1"/>
</dbReference>
<gene>
    <name evidence="1" type="ORF">LX16_3752</name>
</gene>